<feature type="compositionally biased region" description="Low complexity" evidence="1">
    <location>
        <begin position="1"/>
        <end position="16"/>
    </location>
</feature>
<accession>A0A8S2F0U4</accession>
<evidence type="ECO:0000256" key="1">
    <source>
        <dbReference type="SAM" id="MobiDB-lite"/>
    </source>
</evidence>
<evidence type="ECO:0000313" key="4">
    <source>
        <dbReference type="Proteomes" id="UP000677228"/>
    </source>
</evidence>
<dbReference type="AlphaFoldDB" id="A0A8S2F0U4"/>
<organism evidence="2 4">
    <name type="scientific">Didymodactylos carnosus</name>
    <dbReference type="NCBI Taxonomy" id="1234261"/>
    <lineage>
        <taxon>Eukaryota</taxon>
        <taxon>Metazoa</taxon>
        <taxon>Spiralia</taxon>
        <taxon>Gnathifera</taxon>
        <taxon>Rotifera</taxon>
        <taxon>Eurotatoria</taxon>
        <taxon>Bdelloidea</taxon>
        <taxon>Philodinida</taxon>
        <taxon>Philodinidae</taxon>
        <taxon>Didymodactylos</taxon>
    </lineage>
</organism>
<comment type="caution">
    <text evidence="2">The sequence shown here is derived from an EMBL/GenBank/DDBJ whole genome shotgun (WGS) entry which is preliminary data.</text>
</comment>
<name>A0A8S2F0U4_9BILA</name>
<feature type="non-terminal residue" evidence="2">
    <location>
        <position position="1"/>
    </location>
</feature>
<protein>
    <submittedName>
        <fullName evidence="2">Uncharacterized protein</fullName>
    </submittedName>
</protein>
<reference evidence="2" key="1">
    <citation type="submission" date="2021-02" db="EMBL/GenBank/DDBJ databases">
        <authorList>
            <person name="Nowell W R."/>
        </authorList>
    </citation>
    <scope>NUCLEOTIDE SEQUENCE</scope>
</reference>
<sequence>VLDMQQRQNQQNGNQNSPVSRQAEITAETRYPFSPYILHFKKDVKDKHIISELIKYVRDTLGHELEIAGYRKTTINCQNRECDILLFVGAIMSFEVLFGQENWPPQIINEQYDLKIPSTPPQLS</sequence>
<dbReference type="EMBL" id="CAJNOK010019899">
    <property type="protein sequence ID" value="CAF1307720.1"/>
    <property type="molecule type" value="Genomic_DNA"/>
</dbReference>
<evidence type="ECO:0000313" key="3">
    <source>
        <dbReference type="EMBL" id="CAF4114967.1"/>
    </source>
</evidence>
<proteinExistence type="predicted"/>
<dbReference type="Proteomes" id="UP000682733">
    <property type="component" value="Unassembled WGS sequence"/>
</dbReference>
<gene>
    <name evidence="2" type="ORF">OVA965_LOCUS28833</name>
    <name evidence="3" type="ORF">TMI583_LOCUS29595</name>
</gene>
<feature type="region of interest" description="Disordered" evidence="1">
    <location>
        <begin position="1"/>
        <end position="22"/>
    </location>
</feature>
<evidence type="ECO:0000313" key="2">
    <source>
        <dbReference type="EMBL" id="CAF1307720.1"/>
    </source>
</evidence>
<dbReference type="EMBL" id="CAJOBA010041483">
    <property type="protein sequence ID" value="CAF4114967.1"/>
    <property type="molecule type" value="Genomic_DNA"/>
</dbReference>
<dbReference type="Proteomes" id="UP000677228">
    <property type="component" value="Unassembled WGS sequence"/>
</dbReference>